<dbReference type="EMBL" id="OZ075128">
    <property type="protein sequence ID" value="CAL4953079.1"/>
    <property type="molecule type" value="Genomic_DNA"/>
</dbReference>
<organism evidence="4 5">
    <name type="scientific">Urochloa decumbens</name>
    <dbReference type="NCBI Taxonomy" id="240449"/>
    <lineage>
        <taxon>Eukaryota</taxon>
        <taxon>Viridiplantae</taxon>
        <taxon>Streptophyta</taxon>
        <taxon>Embryophyta</taxon>
        <taxon>Tracheophyta</taxon>
        <taxon>Spermatophyta</taxon>
        <taxon>Magnoliopsida</taxon>
        <taxon>Liliopsida</taxon>
        <taxon>Poales</taxon>
        <taxon>Poaceae</taxon>
        <taxon>PACMAD clade</taxon>
        <taxon>Panicoideae</taxon>
        <taxon>Panicodae</taxon>
        <taxon>Paniceae</taxon>
        <taxon>Melinidinae</taxon>
        <taxon>Urochloa</taxon>
    </lineage>
</organism>
<dbReference type="FunFam" id="1.25.40.10:FF:001769">
    <property type="entry name" value="Pentatricopeptide repeat-containing protein chloroplastic"/>
    <property type="match status" value="1"/>
</dbReference>
<dbReference type="AlphaFoldDB" id="A0ABC8Z3G6"/>
<keyword evidence="5" id="KW-1185">Reference proteome</keyword>
<dbReference type="Proteomes" id="UP001497457">
    <property type="component" value="Chromosome 18b"/>
</dbReference>
<protein>
    <recommendedName>
        <fullName evidence="6">Chlororespiratory reduction 4</fullName>
    </recommendedName>
</protein>
<dbReference type="FunFam" id="1.25.40.10:FF:002572">
    <property type="entry name" value="Pentatricopeptide repeat-containing protein chloroplastic"/>
    <property type="match status" value="1"/>
</dbReference>
<evidence type="ECO:0008006" key="6">
    <source>
        <dbReference type="Google" id="ProtNLM"/>
    </source>
</evidence>
<evidence type="ECO:0000256" key="1">
    <source>
        <dbReference type="ARBA" id="ARBA00022737"/>
    </source>
</evidence>
<dbReference type="Gene3D" id="1.25.40.10">
    <property type="entry name" value="Tetratricopeptide repeat domain"/>
    <property type="match status" value="3"/>
</dbReference>
<feature type="repeat" description="PPR" evidence="3">
    <location>
        <begin position="245"/>
        <end position="279"/>
    </location>
</feature>
<evidence type="ECO:0000256" key="2">
    <source>
        <dbReference type="ARBA" id="ARBA00022946"/>
    </source>
</evidence>
<dbReference type="InterPro" id="IPR011990">
    <property type="entry name" value="TPR-like_helical_dom_sf"/>
</dbReference>
<evidence type="ECO:0000256" key="3">
    <source>
        <dbReference type="PROSITE-ProRule" id="PRU00708"/>
    </source>
</evidence>
<dbReference type="InterPro" id="IPR046960">
    <property type="entry name" value="PPR_At4g14850-like_plant"/>
</dbReference>
<keyword evidence="1" id="KW-0677">Repeat</keyword>
<reference evidence="4" key="1">
    <citation type="submission" date="2024-10" db="EMBL/GenBank/DDBJ databases">
        <authorList>
            <person name="Ryan C."/>
        </authorList>
    </citation>
    <scope>NUCLEOTIDE SEQUENCE [LARGE SCALE GENOMIC DNA]</scope>
</reference>
<feature type="repeat" description="PPR" evidence="3">
    <location>
        <begin position="346"/>
        <end position="380"/>
    </location>
</feature>
<dbReference type="FunFam" id="1.25.40.10:FF:000348">
    <property type="entry name" value="Pentatricopeptide repeat-containing protein chloroplastic"/>
    <property type="match status" value="1"/>
</dbReference>
<gene>
    <name evidence="4" type="ORF">URODEC1_LOCUS39923</name>
</gene>
<dbReference type="Pfam" id="PF01535">
    <property type="entry name" value="PPR"/>
    <property type="match status" value="8"/>
</dbReference>
<name>A0ABC8Z3G6_9POAL</name>
<dbReference type="NCBIfam" id="TIGR00756">
    <property type="entry name" value="PPR"/>
    <property type="match status" value="4"/>
</dbReference>
<keyword evidence="2" id="KW-0809">Transit peptide</keyword>
<dbReference type="PROSITE" id="PS51375">
    <property type="entry name" value="PPR"/>
    <property type="match status" value="3"/>
</dbReference>
<proteinExistence type="predicted"/>
<dbReference type="InterPro" id="IPR002885">
    <property type="entry name" value="PPR_rpt"/>
</dbReference>
<dbReference type="Pfam" id="PF20431">
    <property type="entry name" value="E_motif"/>
    <property type="match status" value="1"/>
</dbReference>
<dbReference type="PANTHER" id="PTHR47926">
    <property type="entry name" value="PENTATRICOPEPTIDE REPEAT-CONTAINING PROTEIN"/>
    <property type="match status" value="1"/>
</dbReference>
<evidence type="ECO:0000313" key="4">
    <source>
        <dbReference type="EMBL" id="CAL4953079.1"/>
    </source>
</evidence>
<feature type="repeat" description="PPR" evidence="3">
    <location>
        <begin position="182"/>
        <end position="216"/>
    </location>
</feature>
<sequence length="591" mass="64940">MPPPLLAVALPTLLSRLRSCRSASHALQYHALLLTSGHLAASPTRLSNLLLLALASVPAPAAHAHADAVFARLPEAAARDTFPWNTIIRLHAPARPRTALLYFARMRRRAVPPDAYTFPAVLKACGCAPGCRIGLLVHAEAVRRGLDADLFTVNALISFYGRVRDCHSGRKVFDEASGVSRDLVSWNSMVAGYVGCGEMELAQELFDEMPERDAFSWATMIDGYGKQAGGVDRARVLFDQMPGRDLVCWNSMIDGYARHGRIDEARALFEEMPERNVISWSVLIDGYVTCGEATEALEQFQSMLRCGVRPDRVAAVGAVTACAQLGALEQGRWLHSYLEKKKVLFDVVVQTALIDMYMKCGRLDLATLIFESMAERSVVTWNVMIVGLGTHGYGLDAVTLFHRMEAERAPMDDLSVLAVLTACTHAGLVSEGLGIFHRMKKDFGIDPKVEHYGALVDLLGRAGRLDQARHAIETMPMEPTPELWGSLLAACRSHRCVELAELSVERLANLGADDSGVYVLLSNIYADEGMWGDVLRIRKLMSDEGMKKDIGRSVIEVDGEIHEFVNGGVSHLCKDEMYLMLRNLSNMAASI</sequence>
<accession>A0ABC8Z3G6</accession>
<dbReference type="InterPro" id="IPR046848">
    <property type="entry name" value="E_motif"/>
</dbReference>
<evidence type="ECO:0000313" key="5">
    <source>
        <dbReference type="Proteomes" id="UP001497457"/>
    </source>
</evidence>
<dbReference type="PANTHER" id="PTHR47926:SF499">
    <property type="entry name" value="PENTATRICOPEPTIDE REPEAT-CONTAINING PROTEIN"/>
    <property type="match status" value="1"/>
</dbReference>